<dbReference type="Proteomes" id="UP000188604">
    <property type="component" value="Chromosome"/>
</dbReference>
<dbReference type="InterPro" id="IPR043135">
    <property type="entry name" value="Fur_C"/>
</dbReference>
<dbReference type="Gene3D" id="3.30.1490.190">
    <property type="match status" value="1"/>
</dbReference>
<dbReference type="Pfam" id="PF01475">
    <property type="entry name" value="FUR"/>
    <property type="match status" value="1"/>
</dbReference>
<dbReference type="GO" id="GO:0000976">
    <property type="term" value="F:transcription cis-regulatory region binding"/>
    <property type="evidence" value="ECO:0007669"/>
    <property type="project" value="TreeGrafter"/>
</dbReference>
<dbReference type="STRING" id="320497.A0U93_07210"/>
<keyword evidence="6" id="KW-0804">Transcription</keyword>
<dbReference type="InterPro" id="IPR002481">
    <property type="entry name" value="FUR"/>
</dbReference>
<comment type="cofactor">
    <cofactor evidence="7">
        <name>Zn(2+)</name>
        <dbReference type="ChEBI" id="CHEBI:29105"/>
    </cofactor>
    <text evidence="7">Binds 1 zinc ion per subunit.</text>
</comment>
<dbReference type="PANTHER" id="PTHR33202:SF6">
    <property type="entry name" value="ZINC UPTAKE REGULATION PROTEIN"/>
    <property type="match status" value="1"/>
</dbReference>
<evidence type="ECO:0000256" key="1">
    <source>
        <dbReference type="ARBA" id="ARBA00007957"/>
    </source>
</evidence>
<dbReference type="AlphaFoldDB" id="A0A1U9KPT7"/>
<name>A0A1U9KPT7_9PROT</name>
<dbReference type="InterPro" id="IPR036390">
    <property type="entry name" value="WH_DNA-bd_sf"/>
</dbReference>
<feature type="binding site" evidence="7">
    <location>
        <position position="163"/>
    </location>
    <ligand>
        <name>Zn(2+)</name>
        <dbReference type="ChEBI" id="CHEBI:29105"/>
    </ligand>
</feature>
<sequence length="168" mass="18475">MLDTTLVADEKAFSGAVTLRLDQADRYCTTHGARLTETRRQVLGLILSSEKPLGAYDLLDHLRAYHRNAAPPTVYRALEFLAEHGLIHKIERLSAFVGCTHRLECHHGEGCGHRAQFLICRHCGVARELEDNAIGVALTHAASRASFRMETATIEIEGICAACQDAVP</sequence>
<organism evidence="8 9">
    <name type="scientific">Neoasaia chiangmaiensis</name>
    <dbReference type="NCBI Taxonomy" id="320497"/>
    <lineage>
        <taxon>Bacteria</taxon>
        <taxon>Pseudomonadati</taxon>
        <taxon>Pseudomonadota</taxon>
        <taxon>Alphaproteobacteria</taxon>
        <taxon>Acetobacterales</taxon>
        <taxon>Acetobacteraceae</taxon>
        <taxon>Neoasaia</taxon>
    </lineage>
</organism>
<keyword evidence="9" id="KW-1185">Reference proteome</keyword>
<keyword evidence="5" id="KW-0238">DNA-binding</keyword>
<dbReference type="KEGG" id="nch:A0U93_07210"/>
<dbReference type="RefSeq" id="WP_077806752.1">
    <property type="nucleotide sequence ID" value="NZ_BJXS01000002.1"/>
</dbReference>
<protein>
    <submittedName>
        <fullName evidence="8">Transcriptional repressor</fullName>
    </submittedName>
</protein>
<dbReference type="PANTHER" id="PTHR33202">
    <property type="entry name" value="ZINC UPTAKE REGULATION PROTEIN"/>
    <property type="match status" value="1"/>
</dbReference>
<proteinExistence type="inferred from homology"/>
<comment type="similarity">
    <text evidence="1">Belongs to the Fur family.</text>
</comment>
<feature type="binding site" evidence="7">
    <location>
        <position position="120"/>
    </location>
    <ligand>
        <name>Zn(2+)</name>
        <dbReference type="ChEBI" id="CHEBI:29105"/>
    </ligand>
</feature>
<gene>
    <name evidence="8" type="ORF">A0U93_07210</name>
</gene>
<evidence type="ECO:0000256" key="3">
    <source>
        <dbReference type="ARBA" id="ARBA00022833"/>
    </source>
</evidence>
<dbReference type="GO" id="GO:1900376">
    <property type="term" value="P:regulation of secondary metabolite biosynthetic process"/>
    <property type="evidence" value="ECO:0007669"/>
    <property type="project" value="TreeGrafter"/>
</dbReference>
<dbReference type="InterPro" id="IPR036388">
    <property type="entry name" value="WH-like_DNA-bd_sf"/>
</dbReference>
<dbReference type="EMBL" id="CP014691">
    <property type="protein sequence ID" value="AQS87759.1"/>
    <property type="molecule type" value="Genomic_DNA"/>
</dbReference>
<evidence type="ECO:0000313" key="8">
    <source>
        <dbReference type="EMBL" id="AQS87759.1"/>
    </source>
</evidence>
<evidence type="ECO:0000256" key="7">
    <source>
        <dbReference type="PIRSR" id="PIRSR602481-1"/>
    </source>
</evidence>
<dbReference type="GO" id="GO:0008270">
    <property type="term" value="F:zinc ion binding"/>
    <property type="evidence" value="ECO:0007669"/>
    <property type="project" value="TreeGrafter"/>
</dbReference>
<feature type="binding site" evidence="7">
    <location>
        <position position="160"/>
    </location>
    <ligand>
        <name>Zn(2+)</name>
        <dbReference type="ChEBI" id="CHEBI:29105"/>
    </ligand>
</feature>
<evidence type="ECO:0000256" key="4">
    <source>
        <dbReference type="ARBA" id="ARBA00023015"/>
    </source>
</evidence>
<accession>A0A1U9KPT7</accession>
<feature type="binding site" evidence="7">
    <location>
        <position position="123"/>
    </location>
    <ligand>
        <name>Zn(2+)</name>
        <dbReference type="ChEBI" id="CHEBI:29105"/>
    </ligand>
</feature>
<keyword evidence="7" id="KW-0479">Metal-binding</keyword>
<dbReference type="GO" id="GO:0045892">
    <property type="term" value="P:negative regulation of DNA-templated transcription"/>
    <property type="evidence" value="ECO:0007669"/>
    <property type="project" value="TreeGrafter"/>
</dbReference>
<keyword evidence="2" id="KW-0678">Repressor</keyword>
<dbReference type="GO" id="GO:0005829">
    <property type="term" value="C:cytosol"/>
    <property type="evidence" value="ECO:0007669"/>
    <property type="project" value="TreeGrafter"/>
</dbReference>
<keyword evidence="3 7" id="KW-0862">Zinc</keyword>
<dbReference type="SUPFAM" id="SSF46785">
    <property type="entry name" value="Winged helix' DNA-binding domain"/>
    <property type="match status" value="1"/>
</dbReference>
<evidence type="ECO:0000256" key="2">
    <source>
        <dbReference type="ARBA" id="ARBA00022491"/>
    </source>
</evidence>
<reference evidence="8 9" key="1">
    <citation type="submission" date="2016-03" db="EMBL/GenBank/DDBJ databases">
        <title>Acetic acid bacteria sequencing.</title>
        <authorList>
            <person name="Brandt J."/>
            <person name="Jakob F."/>
            <person name="Vogel R.F."/>
        </authorList>
    </citation>
    <scope>NUCLEOTIDE SEQUENCE [LARGE SCALE GENOMIC DNA]</scope>
    <source>
        <strain evidence="8 9">NBRC 101099</strain>
    </source>
</reference>
<keyword evidence="4" id="KW-0805">Transcription regulation</keyword>
<dbReference type="Gene3D" id="1.10.10.10">
    <property type="entry name" value="Winged helix-like DNA-binding domain superfamily/Winged helix DNA-binding domain"/>
    <property type="match status" value="1"/>
</dbReference>
<evidence type="ECO:0000256" key="5">
    <source>
        <dbReference type="ARBA" id="ARBA00023125"/>
    </source>
</evidence>
<dbReference type="GO" id="GO:0003700">
    <property type="term" value="F:DNA-binding transcription factor activity"/>
    <property type="evidence" value="ECO:0007669"/>
    <property type="project" value="InterPro"/>
</dbReference>
<dbReference type="OrthoDB" id="9801127at2"/>
<dbReference type="CDD" id="cd07153">
    <property type="entry name" value="Fur_like"/>
    <property type="match status" value="1"/>
</dbReference>
<evidence type="ECO:0000256" key="6">
    <source>
        <dbReference type="ARBA" id="ARBA00023163"/>
    </source>
</evidence>
<evidence type="ECO:0000313" key="9">
    <source>
        <dbReference type="Proteomes" id="UP000188604"/>
    </source>
</evidence>